<dbReference type="STRING" id="119000.SAMN05661010_02065"/>
<evidence type="ECO:0000313" key="2">
    <source>
        <dbReference type="Proteomes" id="UP000198654"/>
    </source>
</evidence>
<dbReference type="Proteomes" id="UP000198654">
    <property type="component" value="Unassembled WGS sequence"/>
</dbReference>
<dbReference type="RefSeq" id="WP_089728224.1">
    <property type="nucleotide sequence ID" value="NZ_FNGI01000005.1"/>
</dbReference>
<accession>A0A1G9LFK4</accession>
<proteinExistence type="predicted"/>
<organism evidence="1 2">
    <name type="scientific">Modicisalibacter muralis</name>
    <dbReference type="NCBI Taxonomy" id="119000"/>
    <lineage>
        <taxon>Bacteria</taxon>
        <taxon>Pseudomonadati</taxon>
        <taxon>Pseudomonadota</taxon>
        <taxon>Gammaproteobacteria</taxon>
        <taxon>Oceanospirillales</taxon>
        <taxon>Halomonadaceae</taxon>
        <taxon>Modicisalibacter</taxon>
    </lineage>
</organism>
<reference evidence="1 2" key="1">
    <citation type="submission" date="2016-10" db="EMBL/GenBank/DDBJ databases">
        <authorList>
            <person name="de Groot N.N."/>
        </authorList>
    </citation>
    <scope>NUCLEOTIDE SEQUENCE [LARGE SCALE GENOMIC DNA]</scope>
    <source>
        <strain evidence="1 2">DSM 14789</strain>
    </source>
</reference>
<evidence type="ECO:0000313" key="1">
    <source>
        <dbReference type="EMBL" id="SDL60557.1"/>
    </source>
</evidence>
<protein>
    <submittedName>
        <fullName evidence="1">Formate dehydrogenase subunit delta</fullName>
    </submittedName>
</protein>
<sequence>MSHSQLDMLIQMANQIADNNTHHGSDAAAAHYVATHLHKFWARSMKQQIIGYHDDDGNRLTPVARLAVRQLASGES</sequence>
<dbReference type="OrthoDB" id="8527650at2"/>
<dbReference type="Pfam" id="PF11390">
    <property type="entry name" value="FdsD"/>
    <property type="match status" value="1"/>
</dbReference>
<dbReference type="EMBL" id="FNGI01000005">
    <property type="protein sequence ID" value="SDL60557.1"/>
    <property type="molecule type" value="Genomic_DNA"/>
</dbReference>
<dbReference type="InterPro" id="IPR021074">
    <property type="entry name" value="Formate_DH_dsu"/>
</dbReference>
<name>A0A1G9LFK4_9GAMM</name>
<gene>
    <name evidence="1" type="ORF">SAMN05661010_02065</name>
</gene>
<keyword evidence="2" id="KW-1185">Reference proteome</keyword>
<dbReference type="AlphaFoldDB" id="A0A1G9LFK4"/>